<dbReference type="RefSeq" id="WP_204658008.1">
    <property type="nucleotide sequence ID" value="NZ_CP056775.1"/>
</dbReference>
<evidence type="ECO:0000313" key="2">
    <source>
        <dbReference type="Proteomes" id="UP000612680"/>
    </source>
</evidence>
<gene>
    <name evidence="1" type="ORF">HWI92_18430</name>
</gene>
<sequence length="698" mass="78973">MPETYPPAYAPKHYLFAGLLCIAGWLSGLHCHGQEPPCRELDINRFLQDILPAPSEDTDYSALYESLVQLYGSPLDLNTASRDELAATFILSEAQLNAFFDYKLTAGPLLSLYELQAVPGFSLTTIYRLLPFVTVSSRQMPFRESLAKPTQHFLMVRGSRDIEKAKGFMPPTAQSKSRYAGPPAGAFLRYRYARSGAYSLGFTMDKDPGEKWMYWNARRQIFVFDFTSFHFQLQNRKWLKNLILGDFQVQAGQGMVLAAGFSLGKGTEVIRTTYRSTLGLKPYTSGMESNFFRGIAATIALGKKAQVTTFYSALHRDGTEDEAPDDAGKKVITSLPVTGYHRTPTELAKHNNLTEYNAGVHLLHPLGQHGQLGMTLLHTAYGLPLQKKQTLYNQYEFTGKRNLTAGIHGDYRYRNLHFSGEAGWSGSGGLGLLAGVIASIGRMVDVTLLLRHYDKDFHSFYGNSFAEGSRPVNESGGYAALRYMPARQWQLSLFFDQFRFPSPRFQADAPSCGHDYMVHALWKPSKRFNAFASFHRKTKMQNPPDKAPENHLLAAVRNTFTCNMEYEVPMKVAFRTRVQAGSVRLAGKSEGFAAAQDIGLHLHATELSLRMAYFHTDNYDSRQYMYEKDVLYAFAIPAYYDKGFRYYLMARYNLTKNVKCWLRWSQTRFAHLDKISSGLNEIIGKRKSEIKAQIIYQL</sequence>
<name>A0ABX7I9U1_9BACT</name>
<dbReference type="SUPFAM" id="SSF47781">
    <property type="entry name" value="RuvA domain 2-like"/>
    <property type="match status" value="1"/>
</dbReference>
<accession>A0ABX7I9U1</accession>
<keyword evidence="2" id="KW-1185">Reference proteome</keyword>
<protein>
    <submittedName>
        <fullName evidence="1">Helix-hairpin-helix domain-containing protein</fullName>
    </submittedName>
</protein>
<organism evidence="1 2">
    <name type="scientific">Dyadobacter sandarakinus</name>
    <dbReference type="NCBI Taxonomy" id="2747268"/>
    <lineage>
        <taxon>Bacteria</taxon>
        <taxon>Pseudomonadati</taxon>
        <taxon>Bacteroidota</taxon>
        <taxon>Cytophagia</taxon>
        <taxon>Cytophagales</taxon>
        <taxon>Spirosomataceae</taxon>
        <taxon>Dyadobacter</taxon>
    </lineage>
</organism>
<dbReference type="InterPro" id="IPR010994">
    <property type="entry name" value="RuvA_2-like"/>
</dbReference>
<dbReference type="EMBL" id="CP056775">
    <property type="protein sequence ID" value="QRR02750.1"/>
    <property type="molecule type" value="Genomic_DNA"/>
</dbReference>
<reference evidence="1 2" key="1">
    <citation type="submission" date="2020-06" db="EMBL/GenBank/DDBJ databases">
        <title>Dyadobacter sandarakinus sp. nov., isolated from the soil of the Arctic Yellow River Station.</title>
        <authorList>
            <person name="Zhang Y."/>
            <person name="Peng F."/>
        </authorList>
    </citation>
    <scope>NUCLEOTIDE SEQUENCE [LARGE SCALE GENOMIC DNA]</scope>
    <source>
        <strain evidence="1 2">Q3-56</strain>
    </source>
</reference>
<proteinExistence type="predicted"/>
<dbReference type="Proteomes" id="UP000612680">
    <property type="component" value="Chromosome"/>
</dbReference>
<evidence type="ECO:0000313" key="1">
    <source>
        <dbReference type="EMBL" id="QRR02750.1"/>
    </source>
</evidence>